<dbReference type="SUPFAM" id="SSF47413">
    <property type="entry name" value="lambda repressor-like DNA-binding domains"/>
    <property type="match status" value="1"/>
</dbReference>
<keyword evidence="6" id="KW-1185">Reference proteome</keyword>
<dbReference type="Gene3D" id="1.10.260.40">
    <property type="entry name" value="lambda repressor-like DNA-binding domains"/>
    <property type="match status" value="1"/>
</dbReference>
<dbReference type="Proteomes" id="UP000182719">
    <property type="component" value="Unassembled WGS sequence"/>
</dbReference>
<dbReference type="PROSITE" id="PS50110">
    <property type="entry name" value="RESPONSE_REGULATORY"/>
    <property type="match status" value="1"/>
</dbReference>
<dbReference type="InterPro" id="IPR010982">
    <property type="entry name" value="Lambda_DNA-bd_dom_sf"/>
</dbReference>
<dbReference type="SUPFAM" id="SSF52172">
    <property type="entry name" value="CheY-like"/>
    <property type="match status" value="1"/>
</dbReference>
<evidence type="ECO:0000256" key="1">
    <source>
        <dbReference type="ARBA" id="ARBA00022553"/>
    </source>
</evidence>
<dbReference type="InterPro" id="IPR001387">
    <property type="entry name" value="Cro/C1-type_HTH"/>
</dbReference>
<feature type="modified residue" description="4-aspartylphosphate" evidence="2">
    <location>
        <position position="53"/>
    </location>
</feature>
<proteinExistence type="predicted"/>
<dbReference type="GO" id="GO:0003677">
    <property type="term" value="F:DNA binding"/>
    <property type="evidence" value="ECO:0007669"/>
    <property type="project" value="InterPro"/>
</dbReference>
<dbReference type="PROSITE" id="PS50943">
    <property type="entry name" value="HTH_CROC1"/>
    <property type="match status" value="1"/>
</dbReference>
<dbReference type="OMA" id="IIMTGYP"/>
<dbReference type="OrthoDB" id="9788090at2"/>
<evidence type="ECO:0000313" key="5">
    <source>
        <dbReference type="EMBL" id="SEL49068.1"/>
    </source>
</evidence>
<dbReference type="Pfam" id="PF01381">
    <property type="entry name" value="HTH_3"/>
    <property type="match status" value="1"/>
</dbReference>
<protein>
    <submittedName>
        <fullName evidence="5">Helix-turn-helix</fullName>
    </submittedName>
</protein>
<reference evidence="6" key="1">
    <citation type="submission" date="2016-10" db="EMBL/GenBank/DDBJ databases">
        <authorList>
            <person name="Varghese N."/>
            <person name="Submissions S."/>
        </authorList>
    </citation>
    <scope>NUCLEOTIDE SEQUENCE [LARGE SCALE GENOMIC DNA]</scope>
    <source>
        <strain evidence="6">DSM 17044</strain>
    </source>
</reference>
<evidence type="ECO:0000259" key="3">
    <source>
        <dbReference type="PROSITE" id="PS50110"/>
    </source>
</evidence>
<evidence type="ECO:0000259" key="4">
    <source>
        <dbReference type="PROSITE" id="PS50943"/>
    </source>
</evidence>
<keyword evidence="1 2" id="KW-0597">Phosphoprotein</keyword>
<name>A0A1H7QMW6_STIAU</name>
<dbReference type="InterPro" id="IPR050595">
    <property type="entry name" value="Bact_response_regulator"/>
</dbReference>
<dbReference type="GO" id="GO:0000160">
    <property type="term" value="P:phosphorelay signal transduction system"/>
    <property type="evidence" value="ECO:0007669"/>
    <property type="project" value="InterPro"/>
</dbReference>
<gene>
    <name evidence="5" type="ORF">SAMN05444354_106200</name>
</gene>
<feature type="domain" description="HTH cro/C1-type" evidence="4">
    <location>
        <begin position="139"/>
        <end position="193"/>
    </location>
</feature>
<accession>A0A1H7QMW6</accession>
<dbReference type="PANTHER" id="PTHR44591:SF3">
    <property type="entry name" value="RESPONSE REGULATORY DOMAIN-CONTAINING PROTEIN"/>
    <property type="match status" value="1"/>
</dbReference>
<dbReference type="InterPro" id="IPR011006">
    <property type="entry name" value="CheY-like_superfamily"/>
</dbReference>
<evidence type="ECO:0000313" key="6">
    <source>
        <dbReference type="Proteomes" id="UP000182719"/>
    </source>
</evidence>
<dbReference type="SMART" id="SM00448">
    <property type="entry name" value="REC"/>
    <property type="match status" value="1"/>
</dbReference>
<dbReference type="Gene3D" id="3.40.50.2300">
    <property type="match status" value="1"/>
</dbReference>
<dbReference type="InterPro" id="IPR001789">
    <property type="entry name" value="Sig_transdc_resp-reg_receiver"/>
</dbReference>
<dbReference type="CDD" id="cd00093">
    <property type="entry name" value="HTH_XRE"/>
    <property type="match status" value="1"/>
</dbReference>
<dbReference type="Pfam" id="PF00072">
    <property type="entry name" value="Response_reg"/>
    <property type="match status" value="1"/>
</dbReference>
<feature type="domain" description="Response regulatory" evidence="3">
    <location>
        <begin position="4"/>
        <end position="118"/>
    </location>
</feature>
<dbReference type="RefSeq" id="WP_002610915.1">
    <property type="nucleotide sequence ID" value="NZ_FOAP01000006.1"/>
</dbReference>
<dbReference type="AlphaFoldDB" id="A0A1H7QMW6"/>
<evidence type="ECO:0000256" key="2">
    <source>
        <dbReference type="PROSITE-ProRule" id="PRU00169"/>
    </source>
</evidence>
<dbReference type="EMBL" id="FOAP01000006">
    <property type="protein sequence ID" value="SEL49068.1"/>
    <property type="molecule type" value="Genomic_DNA"/>
</dbReference>
<sequence length="197" mass="21962">MQIRILVVDDEQDNCDYLKLVLTREGYEVITTTDPTQTVDILRGSDFHLVILDMMMPQMSGTEVLEQIRKYDTDIAVIVATAYPTVDTAVASLKAQASDYVKKPMEPDQFITAVRNALQKKGLSQDPEADLHRAIGRVIRDARKTQELTLKQLARRTGLSVSLLSQIERAESSASISSLYKIASALQLRMGELFGDT</sequence>
<dbReference type="PANTHER" id="PTHR44591">
    <property type="entry name" value="STRESS RESPONSE REGULATOR PROTEIN 1"/>
    <property type="match status" value="1"/>
</dbReference>
<organism evidence="5 6">
    <name type="scientific">Stigmatella aurantiaca</name>
    <dbReference type="NCBI Taxonomy" id="41"/>
    <lineage>
        <taxon>Bacteria</taxon>
        <taxon>Pseudomonadati</taxon>
        <taxon>Myxococcota</taxon>
        <taxon>Myxococcia</taxon>
        <taxon>Myxococcales</taxon>
        <taxon>Cystobacterineae</taxon>
        <taxon>Archangiaceae</taxon>
        <taxon>Stigmatella</taxon>
    </lineage>
</organism>
<dbReference type="SMART" id="SM00530">
    <property type="entry name" value="HTH_XRE"/>
    <property type="match status" value="1"/>
</dbReference>